<evidence type="ECO:0000313" key="9">
    <source>
        <dbReference type="EMBL" id="PKR85758.1"/>
    </source>
</evidence>
<dbReference type="InterPro" id="IPR035906">
    <property type="entry name" value="MetI-like_sf"/>
</dbReference>
<feature type="transmembrane region" description="Helical" evidence="7">
    <location>
        <begin position="134"/>
        <end position="155"/>
    </location>
</feature>
<evidence type="ECO:0000256" key="3">
    <source>
        <dbReference type="ARBA" id="ARBA00022475"/>
    </source>
</evidence>
<proteinExistence type="inferred from homology"/>
<comment type="caution">
    <text evidence="9">The sequence shown here is derived from an EMBL/GenBank/DDBJ whole genome shotgun (WGS) entry which is preliminary data.</text>
</comment>
<dbReference type="InterPro" id="IPR000515">
    <property type="entry name" value="MetI-like"/>
</dbReference>
<name>A0A2N3LMA5_9BACI</name>
<evidence type="ECO:0000313" key="10">
    <source>
        <dbReference type="Proteomes" id="UP000233440"/>
    </source>
</evidence>
<dbReference type="Proteomes" id="UP000233440">
    <property type="component" value="Unassembled WGS sequence"/>
</dbReference>
<dbReference type="Pfam" id="PF12911">
    <property type="entry name" value="OppC_N"/>
    <property type="match status" value="1"/>
</dbReference>
<sequence>MPEISTTVTQKPLAEEPLISPWREGWRNFKKNKVALIGLLIVVFFILIAIFANYIAPYGINEQHFKDKHLPPSAKHWFGTDDFGRDIFSRVIFGARISLSVGFFSVVGSAIIGSFLGIISGYYGKWLDAIISRIFDILLAFPSILLAIAIVAMLGQSLQNALIAIAIINIPTFGRLLRARVLSVKEEEYITAAKAIGMKDSRILLHHVLPNSLAPIIVQGSLAIATAIIEAAGLGFLGLGAQPPTPEWGKMLSDSKDFIIQAPWTVFFPGIAIMLTVLGFNLMGDGLRDALDPRMKN</sequence>
<feature type="transmembrane region" description="Helical" evidence="7">
    <location>
        <begin position="258"/>
        <end position="280"/>
    </location>
</feature>
<feature type="domain" description="ABC transmembrane type-1" evidence="8">
    <location>
        <begin position="95"/>
        <end position="284"/>
    </location>
</feature>
<evidence type="ECO:0000256" key="4">
    <source>
        <dbReference type="ARBA" id="ARBA00022692"/>
    </source>
</evidence>
<evidence type="ECO:0000259" key="8">
    <source>
        <dbReference type="PROSITE" id="PS50928"/>
    </source>
</evidence>
<feature type="transmembrane region" description="Helical" evidence="7">
    <location>
        <begin position="97"/>
        <end position="122"/>
    </location>
</feature>
<protein>
    <submittedName>
        <fullName evidence="9">Peptide ABC transporter permease</fullName>
    </submittedName>
</protein>
<dbReference type="CDD" id="cd06261">
    <property type="entry name" value="TM_PBP2"/>
    <property type="match status" value="1"/>
</dbReference>
<dbReference type="InterPro" id="IPR050366">
    <property type="entry name" value="BP-dependent_transpt_permease"/>
</dbReference>
<dbReference type="PANTHER" id="PTHR43386:SF1">
    <property type="entry name" value="D,D-DIPEPTIDE TRANSPORT SYSTEM PERMEASE PROTEIN DDPC-RELATED"/>
    <property type="match status" value="1"/>
</dbReference>
<dbReference type="OrthoDB" id="9797472at2"/>
<comment type="subcellular location">
    <subcellularLocation>
        <location evidence="1 7">Cell membrane</location>
        <topology evidence="1 7">Multi-pass membrane protein</topology>
    </subcellularLocation>
</comment>
<feature type="transmembrane region" description="Helical" evidence="7">
    <location>
        <begin position="34"/>
        <end position="56"/>
    </location>
</feature>
<feature type="transmembrane region" description="Helical" evidence="7">
    <location>
        <begin position="161"/>
        <end position="177"/>
    </location>
</feature>
<dbReference type="GO" id="GO:0055085">
    <property type="term" value="P:transmembrane transport"/>
    <property type="evidence" value="ECO:0007669"/>
    <property type="project" value="InterPro"/>
</dbReference>
<feature type="transmembrane region" description="Helical" evidence="7">
    <location>
        <begin position="212"/>
        <end position="238"/>
    </location>
</feature>
<evidence type="ECO:0000256" key="5">
    <source>
        <dbReference type="ARBA" id="ARBA00022989"/>
    </source>
</evidence>
<keyword evidence="3" id="KW-1003">Cell membrane</keyword>
<keyword evidence="2 7" id="KW-0813">Transport</keyword>
<gene>
    <name evidence="9" type="ORF">CWO92_05085</name>
</gene>
<keyword evidence="4 7" id="KW-0812">Transmembrane</keyword>
<dbReference type="PANTHER" id="PTHR43386">
    <property type="entry name" value="OLIGOPEPTIDE TRANSPORT SYSTEM PERMEASE PROTEIN APPC"/>
    <property type="match status" value="1"/>
</dbReference>
<organism evidence="9 10">
    <name type="scientific">Heyndrickxia camelliae</name>
    <dbReference type="NCBI Taxonomy" id="1707093"/>
    <lineage>
        <taxon>Bacteria</taxon>
        <taxon>Bacillati</taxon>
        <taxon>Bacillota</taxon>
        <taxon>Bacilli</taxon>
        <taxon>Bacillales</taxon>
        <taxon>Bacillaceae</taxon>
        <taxon>Heyndrickxia</taxon>
    </lineage>
</organism>
<dbReference type="PROSITE" id="PS50928">
    <property type="entry name" value="ABC_TM1"/>
    <property type="match status" value="1"/>
</dbReference>
<keyword evidence="10" id="KW-1185">Reference proteome</keyword>
<dbReference type="GO" id="GO:0005886">
    <property type="term" value="C:plasma membrane"/>
    <property type="evidence" value="ECO:0007669"/>
    <property type="project" value="UniProtKB-SubCell"/>
</dbReference>
<dbReference type="Gene3D" id="1.10.3720.10">
    <property type="entry name" value="MetI-like"/>
    <property type="match status" value="1"/>
</dbReference>
<dbReference type="Pfam" id="PF00528">
    <property type="entry name" value="BPD_transp_1"/>
    <property type="match status" value="1"/>
</dbReference>
<dbReference type="EMBL" id="PIQO01000003">
    <property type="protein sequence ID" value="PKR85758.1"/>
    <property type="molecule type" value="Genomic_DNA"/>
</dbReference>
<keyword evidence="6 7" id="KW-0472">Membrane</keyword>
<comment type="similarity">
    <text evidence="7">Belongs to the binding-protein-dependent transport system permease family.</text>
</comment>
<accession>A0A2N3LMA5</accession>
<evidence type="ECO:0000256" key="6">
    <source>
        <dbReference type="ARBA" id="ARBA00023136"/>
    </source>
</evidence>
<dbReference type="InterPro" id="IPR025966">
    <property type="entry name" value="OppC_N"/>
</dbReference>
<evidence type="ECO:0000256" key="1">
    <source>
        <dbReference type="ARBA" id="ARBA00004651"/>
    </source>
</evidence>
<dbReference type="AlphaFoldDB" id="A0A2N3LMA5"/>
<reference evidence="9 10" key="1">
    <citation type="submission" date="2017-11" db="EMBL/GenBank/DDBJ databases">
        <title>Bacillus camelliae sp. nov., isolated from pu'er tea.</title>
        <authorList>
            <person name="Niu L."/>
        </authorList>
    </citation>
    <scope>NUCLEOTIDE SEQUENCE [LARGE SCALE GENOMIC DNA]</scope>
    <source>
        <strain evidence="9 10">7578-1</strain>
    </source>
</reference>
<dbReference type="SUPFAM" id="SSF161098">
    <property type="entry name" value="MetI-like"/>
    <property type="match status" value="1"/>
</dbReference>
<dbReference type="RefSeq" id="WP_101353130.1">
    <property type="nucleotide sequence ID" value="NZ_PIQO01000003.1"/>
</dbReference>
<keyword evidence="5 7" id="KW-1133">Transmembrane helix</keyword>
<evidence type="ECO:0000256" key="7">
    <source>
        <dbReference type="RuleBase" id="RU363032"/>
    </source>
</evidence>
<evidence type="ECO:0000256" key="2">
    <source>
        <dbReference type="ARBA" id="ARBA00022448"/>
    </source>
</evidence>